<evidence type="ECO:0000256" key="2">
    <source>
        <dbReference type="ARBA" id="ARBA00022771"/>
    </source>
</evidence>
<evidence type="ECO:0000313" key="7">
    <source>
        <dbReference type="Proteomes" id="UP000734854"/>
    </source>
</evidence>
<dbReference type="InterPro" id="IPR011016">
    <property type="entry name" value="Znf_RING-CH"/>
</dbReference>
<dbReference type="PANTHER" id="PTHR45931:SF16">
    <property type="entry name" value="RING_U-BOX SUPERFAMILY PROTEIN"/>
    <property type="match status" value="1"/>
</dbReference>
<dbReference type="InterPro" id="IPR013083">
    <property type="entry name" value="Znf_RING/FYVE/PHD"/>
</dbReference>
<dbReference type="GO" id="GO:0008270">
    <property type="term" value="F:zinc ion binding"/>
    <property type="evidence" value="ECO:0007669"/>
    <property type="project" value="UniProtKB-KW"/>
</dbReference>
<dbReference type="PROSITE" id="PS50089">
    <property type="entry name" value="ZF_RING_2"/>
    <property type="match status" value="1"/>
</dbReference>
<dbReference type="Gene3D" id="3.30.40.10">
    <property type="entry name" value="Zinc/RING finger domain, C3HC4 (zinc finger)"/>
    <property type="match status" value="1"/>
</dbReference>
<gene>
    <name evidence="6" type="ORF">ZIOFF_070899</name>
</gene>
<protein>
    <recommendedName>
        <fullName evidence="5">RING-type domain-containing protein</fullName>
    </recommendedName>
</protein>
<feature type="domain" description="RING-type" evidence="5">
    <location>
        <begin position="113"/>
        <end position="154"/>
    </location>
</feature>
<dbReference type="AlphaFoldDB" id="A0A8J5C0G5"/>
<dbReference type="SUPFAM" id="SSF57850">
    <property type="entry name" value="RING/U-box"/>
    <property type="match status" value="1"/>
</dbReference>
<evidence type="ECO:0000313" key="6">
    <source>
        <dbReference type="EMBL" id="KAG6469960.1"/>
    </source>
</evidence>
<dbReference type="InterPro" id="IPR051834">
    <property type="entry name" value="RING_finger_E3_ligase"/>
</dbReference>
<dbReference type="PANTHER" id="PTHR45931">
    <property type="entry name" value="SI:CH211-59O9.10"/>
    <property type="match status" value="1"/>
</dbReference>
<dbReference type="SMART" id="SM00184">
    <property type="entry name" value="RING"/>
    <property type="match status" value="1"/>
</dbReference>
<keyword evidence="3" id="KW-0862">Zinc</keyword>
<evidence type="ECO:0000256" key="3">
    <source>
        <dbReference type="ARBA" id="ARBA00022833"/>
    </source>
</evidence>
<proteinExistence type="predicted"/>
<name>A0A8J5C0G5_ZINOF</name>
<keyword evidence="2 4" id="KW-0863">Zinc-finger</keyword>
<dbReference type="GO" id="GO:0061630">
    <property type="term" value="F:ubiquitin protein ligase activity"/>
    <property type="evidence" value="ECO:0007669"/>
    <property type="project" value="TreeGrafter"/>
</dbReference>
<dbReference type="SMART" id="SM00744">
    <property type="entry name" value="RINGv"/>
    <property type="match status" value="1"/>
</dbReference>
<reference evidence="6 7" key="1">
    <citation type="submission" date="2020-08" db="EMBL/GenBank/DDBJ databases">
        <title>Plant Genome Project.</title>
        <authorList>
            <person name="Zhang R.-G."/>
        </authorList>
    </citation>
    <scope>NUCLEOTIDE SEQUENCE [LARGE SCALE GENOMIC DNA]</scope>
    <source>
        <tissue evidence="6">Rhizome</tissue>
    </source>
</reference>
<organism evidence="6 7">
    <name type="scientific">Zingiber officinale</name>
    <name type="common">Ginger</name>
    <name type="synonym">Amomum zingiber</name>
    <dbReference type="NCBI Taxonomy" id="94328"/>
    <lineage>
        <taxon>Eukaryota</taxon>
        <taxon>Viridiplantae</taxon>
        <taxon>Streptophyta</taxon>
        <taxon>Embryophyta</taxon>
        <taxon>Tracheophyta</taxon>
        <taxon>Spermatophyta</taxon>
        <taxon>Magnoliopsida</taxon>
        <taxon>Liliopsida</taxon>
        <taxon>Zingiberales</taxon>
        <taxon>Zingiberaceae</taxon>
        <taxon>Zingiber</taxon>
    </lineage>
</organism>
<keyword evidence="7" id="KW-1185">Reference proteome</keyword>
<dbReference type="EMBL" id="JACMSC010000021">
    <property type="protein sequence ID" value="KAG6469960.1"/>
    <property type="molecule type" value="Genomic_DNA"/>
</dbReference>
<sequence>MNTCSARSSGSKTDSSGASIDHPRLSAYISFSGAPGRARWLRHPPTFPSTHAAIGMGKGNTCSLQIWLPPEEFALFSQSDDRNNVHFDRGSRPASTTAVKGLKMVTAEEPDSCSICLQDFGTTTRVLAMPCGHLFHAACLKKWLVRNCSCPLCRFSLLQEE</sequence>
<accession>A0A8J5C0G5</accession>
<evidence type="ECO:0000256" key="4">
    <source>
        <dbReference type="PROSITE-ProRule" id="PRU00175"/>
    </source>
</evidence>
<evidence type="ECO:0000256" key="1">
    <source>
        <dbReference type="ARBA" id="ARBA00022723"/>
    </source>
</evidence>
<dbReference type="Pfam" id="PF13639">
    <property type="entry name" value="zf-RING_2"/>
    <property type="match status" value="1"/>
</dbReference>
<comment type="caution">
    <text evidence="6">The sequence shown here is derived from an EMBL/GenBank/DDBJ whole genome shotgun (WGS) entry which is preliminary data.</text>
</comment>
<dbReference type="Proteomes" id="UP000734854">
    <property type="component" value="Unassembled WGS sequence"/>
</dbReference>
<evidence type="ECO:0000259" key="5">
    <source>
        <dbReference type="PROSITE" id="PS50089"/>
    </source>
</evidence>
<keyword evidence="1" id="KW-0479">Metal-binding</keyword>
<dbReference type="GO" id="GO:0006511">
    <property type="term" value="P:ubiquitin-dependent protein catabolic process"/>
    <property type="evidence" value="ECO:0007669"/>
    <property type="project" value="TreeGrafter"/>
</dbReference>
<dbReference type="InterPro" id="IPR001841">
    <property type="entry name" value="Znf_RING"/>
</dbReference>
<dbReference type="GO" id="GO:0005634">
    <property type="term" value="C:nucleus"/>
    <property type="evidence" value="ECO:0007669"/>
    <property type="project" value="TreeGrafter"/>
</dbReference>